<evidence type="ECO:0000256" key="2">
    <source>
        <dbReference type="ARBA" id="ARBA00023315"/>
    </source>
</evidence>
<dbReference type="KEGG" id="lamb:KBB96_09110"/>
<dbReference type="SUPFAM" id="SSF55729">
    <property type="entry name" value="Acyl-CoA N-acyltransferases (Nat)"/>
    <property type="match status" value="2"/>
</dbReference>
<dbReference type="Pfam" id="PF00583">
    <property type="entry name" value="Acetyltransf_1"/>
    <property type="match status" value="2"/>
</dbReference>
<dbReference type="Gene3D" id="3.40.630.30">
    <property type="match status" value="2"/>
</dbReference>
<evidence type="ECO:0000313" key="5">
    <source>
        <dbReference type="Proteomes" id="UP000676169"/>
    </source>
</evidence>
<proteinExistence type="predicted"/>
<gene>
    <name evidence="4" type="ORF">KBB96_09110</name>
</gene>
<name>A0A975PH87_9BACT</name>
<dbReference type="InterPro" id="IPR050832">
    <property type="entry name" value="Bact_Acetyltransf"/>
</dbReference>
<dbReference type="PANTHER" id="PTHR43877">
    <property type="entry name" value="AMINOALKYLPHOSPHONATE N-ACETYLTRANSFERASE-RELATED-RELATED"/>
    <property type="match status" value="1"/>
</dbReference>
<dbReference type="CDD" id="cd04301">
    <property type="entry name" value="NAT_SF"/>
    <property type="match status" value="1"/>
</dbReference>
<evidence type="ECO:0000313" key="4">
    <source>
        <dbReference type="EMBL" id="QUE53036.1"/>
    </source>
</evidence>
<dbReference type="EMBL" id="CP073100">
    <property type="protein sequence ID" value="QUE53036.1"/>
    <property type="molecule type" value="Genomic_DNA"/>
</dbReference>
<dbReference type="GO" id="GO:0016747">
    <property type="term" value="F:acyltransferase activity, transferring groups other than amino-acyl groups"/>
    <property type="evidence" value="ECO:0007669"/>
    <property type="project" value="InterPro"/>
</dbReference>
<accession>A0A975PH87</accession>
<evidence type="ECO:0000259" key="3">
    <source>
        <dbReference type="PROSITE" id="PS51186"/>
    </source>
</evidence>
<dbReference type="PROSITE" id="PS51186">
    <property type="entry name" value="GNAT"/>
    <property type="match status" value="2"/>
</dbReference>
<reference evidence="4" key="1">
    <citation type="submission" date="2021-04" db="EMBL/GenBank/DDBJ databases">
        <title>Luteolibacter sp. 32A isolated from the skin of an Anderson's salamander (Ambystoma andersonii).</title>
        <authorList>
            <person name="Spergser J."/>
            <person name="Busse H.-J."/>
        </authorList>
    </citation>
    <scope>NUCLEOTIDE SEQUENCE</scope>
    <source>
        <strain evidence="4">32A</strain>
    </source>
</reference>
<dbReference type="InterPro" id="IPR016181">
    <property type="entry name" value="Acyl_CoA_acyltransferase"/>
</dbReference>
<dbReference type="Proteomes" id="UP000676169">
    <property type="component" value="Chromosome"/>
</dbReference>
<evidence type="ECO:0000256" key="1">
    <source>
        <dbReference type="ARBA" id="ARBA00022679"/>
    </source>
</evidence>
<feature type="domain" description="N-acetyltransferase" evidence="3">
    <location>
        <begin position="273"/>
        <end position="400"/>
    </location>
</feature>
<keyword evidence="2" id="KW-0012">Acyltransferase</keyword>
<dbReference type="RefSeq" id="WP_211634380.1">
    <property type="nucleotide sequence ID" value="NZ_CP073100.1"/>
</dbReference>
<keyword evidence="5" id="KW-1185">Reference proteome</keyword>
<organism evidence="4 5">
    <name type="scientific">Luteolibacter ambystomatis</name>
    <dbReference type="NCBI Taxonomy" id="2824561"/>
    <lineage>
        <taxon>Bacteria</taxon>
        <taxon>Pseudomonadati</taxon>
        <taxon>Verrucomicrobiota</taxon>
        <taxon>Verrucomicrobiia</taxon>
        <taxon>Verrucomicrobiales</taxon>
        <taxon>Verrucomicrobiaceae</taxon>
        <taxon>Luteolibacter</taxon>
    </lineage>
</organism>
<feature type="domain" description="N-acetyltransferase" evidence="3">
    <location>
        <begin position="6"/>
        <end position="166"/>
    </location>
</feature>
<dbReference type="InterPro" id="IPR000182">
    <property type="entry name" value="GNAT_dom"/>
</dbReference>
<keyword evidence="1" id="KW-0808">Transferase</keyword>
<sequence length="400" mass="43769">MTLSNSSVRVLTPDDAAIYRALRLQALWEQPPAFGAQPMDEPPLEVIATRLRADRDECFFGAFDQRELIGTLRLTRYAAENEKHRAYLAGLYVAPRHRRHGHGRALVAAALERAKSDPGLRRVNLAVVTAQKPARHLYESFGFQTSGTELEAFSNAGVYYDEHLMTLDLTGGRGGFLATADAWWAQYFGCRPSGLFAEALTLLPDENAPAETTILFREGGAIARIAPARRPEFRKLLAAGSPAKAAAAFTAAGYEVSGPSFLGYTKSVPRPRHRARPLDHHDASRLFSLRRACPQDEWLRGGCDDEHLPRSGVFTDGLLVAMATADPSDETIAPLRLITDPDYRARGYGRSALAHAVGRVLKDGQLPQLTVPESDPAAMRIAETLGFARYATVLKVKPPA</sequence>
<dbReference type="AlphaFoldDB" id="A0A975PH87"/>
<protein>
    <submittedName>
        <fullName evidence="4">GNAT family N-acetyltransferase</fullName>
    </submittedName>
</protein>